<name>A0ABD2L4R9_9BILA</name>
<dbReference type="EMBL" id="JBICBT010000549">
    <property type="protein sequence ID" value="KAL3110220.1"/>
    <property type="molecule type" value="Genomic_DNA"/>
</dbReference>
<reference evidence="2 3" key="1">
    <citation type="submission" date="2024-10" db="EMBL/GenBank/DDBJ databases">
        <authorList>
            <person name="Kim D."/>
        </authorList>
    </citation>
    <scope>NUCLEOTIDE SEQUENCE [LARGE SCALE GENOMIC DNA]</scope>
    <source>
        <strain evidence="2">BH-2024</strain>
    </source>
</reference>
<protein>
    <submittedName>
        <fullName evidence="2">Uncharacterized protein</fullName>
    </submittedName>
</protein>
<proteinExistence type="predicted"/>
<organism evidence="2 3">
    <name type="scientific">Heterodera trifolii</name>
    <dbReference type="NCBI Taxonomy" id="157864"/>
    <lineage>
        <taxon>Eukaryota</taxon>
        <taxon>Metazoa</taxon>
        <taxon>Ecdysozoa</taxon>
        <taxon>Nematoda</taxon>
        <taxon>Chromadorea</taxon>
        <taxon>Rhabditida</taxon>
        <taxon>Tylenchina</taxon>
        <taxon>Tylenchomorpha</taxon>
        <taxon>Tylenchoidea</taxon>
        <taxon>Heteroderidae</taxon>
        <taxon>Heteroderinae</taxon>
        <taxon>Heterodera</taxon>
    </lineage>
</organism>
<dbReference type="Proteomes" id="UP001620626">
    <property type="component" value="Unassembled WGS sequence"/>
</dbReference>
<accession>A0ABD2L4R9</accession>
<evidence type="ECO:0000313" key="3">
    <source>
        <dbReference type="Proteomes" id="UP001620626"/>
    </source>
</evidence>
<dbReference type="AlphaFoldDB" id="A0ABD2L4R9"/>
<feature type="compositionally biased region" description="Polar residues" evidence="1">
    <location>
        <begin position="1"/>
        <end position="11"/>
    </location>
</feature>
<feature type="region of interest" description="Disordered" evidence="1">
    <location>
        <begin position="1"/>
        <end position="21"/>
    </location>
</feature>
<gene>
    <name evidence="2" type="ORF">niasHT_015823</name>
</gene>
<comment type="caution">
    <text evidence="2">The sequence shown here is derived from an EMBL/GenBank/DDBJ whole genome shotgun (WGS) entry which is preliminary data.</text>
</comment>
<sequence>MSEANLQQQTHGPIAGTDYDSADEYVVIEQEEEAADLEKNSTLSETVATNTNSTLSDVQSVAASVGTLDAVADIGNGLDGAKLSVSSVFPQNAMSGSNYSQNGFNSSIFGSFVMEDQLRDLVRSENEQNRLMLDSIKNAIGELTKQKSNNNELNMLISQQKKSIEEALTKFDNSEKLSREKDERIIELGQKIQQLSEALDDSAAKTTQLGEELANKDEIIKVLREEIDEQHRVHGTRVKVWRERIDSLEQMLISQQERAEADKWSQNGQVEKEGIKNREKQQSEKVLFICEKCLNAFPRYGYLYAHYSNCN</sequence>
<evidence type="ECO:0000313" key="2">
    <source>
        <dbReference type="EMBL" id="KAL3110220.1"/>
    </source>
</evidence>
<keyword evidence="3" id="KW-1185">Reference proteome</keyword>
<evidence type="ECO:0000256" key="1">
    <source>
        <dbReference type="SAM" id="MobiDB-lite"/>
    </source>
</evidence>